<comment type="subcellular location">
    <subcellularLocation>
        <location evidence="1">Membrane</location>
    </subcellularLocation>
</comment>
<dbReference type="InterPro" id="IPR000276">
    <property type="entry name" value="GPCR_Rhodpsn"/>
</dbReference>
<dbReference type="OrthoDB" id="9990906at2759"/>
<keyword evidence="4 7" id="KW-0472">Membrane</keyword>
<keyword evidence="3 7" id="KW-1133">Transmembrane helix</keyword>
<feature type="compositionally biased region" description="Polar residues" evidence="6">
    <location>
        <begin position="538"/>
        <end position="547"/>
    </location>
</feature>
<accession>A0A8E0VJX2</accession>
<evidence type="ECO:0000256" key="6">
    <source>
        <dbReference type="SAM" id="MobiDB-lite"/>
    </source>
</evidence>
<evidence type="ECO:0000256" key="1">
    <source>
        <dbReference type="ARBA" id="ARBA00004370"/>
    </source>
</evidence>
<dbReference type="Proteomes" id="UP000728185">
    <property type="component" value="Unassembled WGS sequence"/>
</dbReference>
<organism evidence="9 10">
    <name type="scientific">Fasciolopsis buskii</name>
    <dbReference type="NCBI Taxonomy" id="27845"/>
    <lineage>
        <taxon>Eukaryota</taxon>
        <taxon>Metazoa</taxon>
        <taxon>Spiralia</taxon>
        <taxon>Lophotrochozoa</taxon>
        <taxon>Platyhelminthes</taxon>
        <taxon>Trematoda</taxon>
        <taxon>Digenea</taxon>
        <taxon>Plagiorchiida</taxon>
        <taxon>Echinostomata</taxon>
        <taxon>Echinostomatoidea</taxon>
        <taxon>Fasciolidae</taxon>
        <taxon>Fasciolopsis</taxon>
    </lineage>
</organism>
<comment type="similarity">
    <text evidence="5">Belongs to the G-protein coupled receptor 1 family.</text>
</comment>
<feature type="region of interest" description="Disordered" evidence="6">
    <location>
        <begin position="538"/>
        <end position="562"/>
    </location>
</feature>
<dbReference type="EMBL" id="LUCM01007419">
    <property type="protein sequence ID" value="KAA0190010.1"/>
    <property type="molecule type" value="Genomic_DNA"/>
</dbReference>
<reference evidence="9" key="1">
    <citation type="submission" date="2019-05" db="EMBL/GenBank/DDBJ databases">
        <title>Annotation for the trematode Fasciolopsis buski.</title>
        <authorList>
            <person name="Choi Y.-J."/>
        </authorList>
    </citation>
    <scope>NUCLEOTIDE SEQUENCE</scope>
    <source>
        <strain evidence="9">HT</strain>
        <tissue evidence="9">Whole worm</tissue>
    </source>
</reference>
<name>A0A8E0VJX2_9TREM</name>
<keyword evidence="10" id="KW-1185">Reference proteome</keyword>
<dbReference type="InterPro" id="IPR017452">
    <property type="entry name" value="GPCR_Rhodpsn_7TM"/>
</dbReference>
<dbReference type="GO" id="GO:0004930">
    <property type="term" value="F:G protein-coupled receptor activity"/>
    <property type="evidence" value="ECO:0007669"/>
    <property type="project" value="UniProtKB-KW"/>
</dbReference>
<evidence type="ECO:0000256" key="4">
    <source>
        <dbReference type="ARBA" id="ARBA00023136"/>
    </source>
</evidence>
<keyword evidence="5" id="KW-0675">Receptor</keyword>
<gene>
    <name evidence="9" type="ORF">FBUS_06190</name>
</gene>
<feature type="transmembrane region" description="Helical" evidence="7">
    <location>
        <begin position="28"/>
        <end position="53"/>
    </location>
</feature>
<evidence type="ECO:0000259" key="8">
    <source>
        <dbReference type="PROSITE" id="PS50262"/>
    </source>
</evidence>
<dbReference type="PROSITE" id="PS00237">
    <property type="entry name" value="G_PROTEIN_RECEP_F1_1"/>
    <property type="match status" value="1"/>
</dbReference>
<dbReference type="GO" id="GO:0016020">
    <property type="term" value="C:membrane"/>
    <property type="evidence" value="ECO:0007669"/>
    <property type="project" value="UniProtKB-SubCell"/>
</dbReference>
<dbReference type="PRINTS" id="PR00237">
    <property type="entry name" value="GPCRRHODOPSN"/>
</dbReference>
<feature type="transmembrane region" description="Helical" evidence="7">
    <location>
        <begin position="65"/>
        <end position="88"/>
    </location>
</feature>
<dbReference type="Gene3D" id="1.20.1070.10">
    <property type="entry name" value="Rhodopsin 7-helix transmembrane proteins"/>
    <property type="match status" value="3"/>
</dbReference>
<feature type="transmembrane region" description="Helical" evidence="7">
    <location>
        <begin position="309"/>
        <end position="329"/>
    </location>
</feature>
<evidence type="ECO:0000313" key="10">
    <source>
        <dbReference type="Proteomes" id="UP000728185"/>
    </source>
</evidence>
<dbReference type="InterPro" id="IPR052954">
    <property type="entry name" value="GPCR-Ligand_Int"/>
</dbReference>
<dbReference type="AlphaFoldDB" id="A0A8E0VJX2"/>
<dbReference type="PANTHER" id="PTHR46641">
    <property type="entry name" value="FMRFAMIDE RECEPTOR-RELATED"/>
    <property type="match status" value="1"/>
</dbReference>
<feature type="domain" description="G-protein coupled receptors family 1 profile" evidence="8">
    <location>
        <begin position="45"/>
        <end position="339"/>
    </location>
</feature>
<evidence type="ECO:0000256" key="2">
    <source>
        <dbReference type="ARBA" id="ARBA00022692"/>
    </source>
</evidence>
<feature type="transmembrane region" description="Helical" evidence="7">
    <location>
        <begin position="572"/>
        <end position="592"/>
    </location>
</feature>
<evidence type="ECO:0000256" key="7">
    <source>
        <dbReference type="SAM" id="Phobius"/>
    </source>
</evidence>
<evidence type="ECO:0000313" key="9">
    <source>
        <dbReference type="EMBL" id="KAA0190010.1"/>
    </source>
</evidence>
<keyword evidence="5" id="KW-0297">G-protein coupled receptor</keyword>
<feature type="transmembrane region" description="Helical" evidence="7">
    <location>
        <begin position="175"/>
        <end position="198"/>
    </location>
</feature>
<keyword evidence="2 5" id="KW-0812">Transmembrane</keyword>
<dbReference type="SUPFAM" id="SSF81321">
    <property type="entry name" value="Family A G protein-coupled receptor-like"/>
    <property type="match status" value="3"/>
</dbReference>
<feature type="transmembrane region" description="Helical" evidence="7">
    <location>
        <begin position="693"/>
        <end position="712"/>
    </location>
</feature>
<protein>
    <recommendedName>
        <fullName evidence="8">G-protein coupled receptors family 1 profile domain-containing protein</fullName>
    </recommendedName>
</protein>
<dbReference type="Pfam" id="PF00001">
    <property type="entry name" value="7tm_1"/>
    <property type="match status" value="1"/>
</dbReference>
<proteinExistence type="inferred from homology"/>
<evidence type="ECO:0000256" key="3">
    <source>
        <dbReference type="ARBA" id="ARBA00022989"/>
    </source>
</evidence>
<feature type="compositionally biased region" description="Low complexity" evidence="6">
    <location>
        <begin position="289"/>
        <end position="301"/>
    </location>
</feature>
<feature type="transmembrane region" description="Helical" evidence="7">
    <location>
        <begin position="219"/>
        <end position="239"/>
    </location>
</feature>
<dbReference type="PROSITE" id="PS50262">
    <property type="entry name" value="G_PROTEIN_RECEP_F1_2"/>
    <property type="match status" value="1"/>
</dbReference>
<sequence>MFLSKLKRASAFSPTYRFLQPFTVDFGLMFYACVTPMVLLIGLVGNSLCLLVFRVKRLRTTPTGTSCATILSALSAADLLVLICHVGPEWIQTGLPTLINTINRKPGAVTTEIRDWTKLAMRMMVTINMSREEMSRTNRPPALVATEFVNSNNHSFGEISGHTKDTLFLHQPGMFQLYIMVSYVLRMMSVWLLVLFTVERYIGVCYPFKLNLFRTRSRVRRAILIIFLTAVIFCAYKPILGFSADTDLITTEMDTKPDDRSFVQANKHEDLYLLNPRLGRNQTGTTDQSTSESTSRANSSISPGYAKTVFILDSCYAVLVTVLPFLVILSLNLRIITRLCQHTNTLLSEQATTVDSKSATALKKQSNSMASCICSSRVRKCFVIRRTHLPDHSKNSRSIHTVPNESESGRFGVGHHPVLEHFSSPSVDTNHPRSKCTHSSCSCSFTSGFAHCKHVRTSDQPVNGHHGTRGNPNCFSHLIQGFSRPKSTVSCFSHQQSHNPQHRRLGSRHSHGIVCQIHFKQPKRVQNHNANSIYKSSNAKNNVSHEPNQLRHHSSGGVVNTPRRGDRLGRQFAVTLLTISACFLLLNIPYLVAWTCRWYQVRLRLYAIDLNWSEYLTPLDPGTNSEPSRTDRYLSCTKQILKIVCQSFFTNDSMSADKQNTDVLQLNGTDFAASKFVADHEDHMDWLRVALPITRTIFSLNYCINFFLYSLVGKYFRRELCRLFWGCKYNAFARFCPARARQMVRQHQGRHQPAGGIRLNMWRPRASTEGVVLPTRFYPYPVNRPVCGVQVFGLNSNLISYIHTA</sequence>
<keyword evidence="5" id="KW-0807">Transducer</keyword>
<comment type="caution">
    <text evidence="9">The sequence shown here is derived from an EMBL/GenBank/DDBJ whole genome shotgun (WGS) entry which is preliminary data.</text>
</comment>
<evidence type="ECO:0000256" key="5">
    <source>
        <dbReference type="RuleBase" id="RU000688"/>
    </source>
</evidence>
<feature type="region of interest" description="Disordered" evidence="6">
    <location>
        <begin position="278"/>
        <end position="301"/>
    </location>
</feature>